<dbReference type="GO" id="GO:0006096">
    <property type="term" value="P:glycolytic process"/>
    <property type="evidence" value="ECO:0007669"/>
    <property type="project" value="InterPro"/>
</dbReference>
<organism evidence="7 8">
    <name type="scientific">Dyella jiangningensis</name>
    <dbReference type="NCBI Taxonomy" id="1379159"/>
    <lineage>
        <taxon>Bacteria</taxon>
        <taxon>Pseudomonadati</taxon>
        <taxon>Pseudomonadota</taxon>
        <taxon>Gammaproteobacteria</taxon>
        <taxon>Lysobacterales</taxon>
        <taxon>Rhodanobacteraceae</taxon>
        <taxon>Dyella</taxon>
    </lineage>
</organism>
<keyword evidence="1" id="KW-0808">Transferase</keyword>
<dbReference type="NCBIfam" id="NF009073">
    <property type="entry name" value="PRK12408.1"/>
    <property type="match status" value="1"/>
</dbReference>
<name>A0A328P967_9GAMM</name>
<protein>
    <submittedName>
        <fullName evidence="7">Glucokinase</fullName>
    </submittedName>
</protein>
<dbReference type="Gene3D" id="3.40.367.20">
    <property type="match status" value="1"/>
</dbReference>
<comment type="caution">
    <text evidence="7">The sequence shown here is derived from an EMBL/GenBank/DDBJ whole genome shotgun (WGS) entry which is preliminary data.</text>
</comment>
<dbReference type="PANTHER" id="PTHR47690">
    <property type="entry name" value="GLUCOKINASE"/>
    <property type="match status" value="1"/>
</dbReference>
<dbReference type="GO" id="GO:0005524">
    <property type="term" value="F:ATP binding"/>
    <property type="evidence" value="ECO:0007669"/>
    <property type="project" value="UniProtKB-KW"/>
</dbReference>
<keyword evidence="6" id="KW-0812">Transmembrane</keyword>
<dbReference type="InterPro" id="IPR050201">
    <property type="entry name" value="Bacterial_glucokinase"/>
</dbReference>
<dbReference type="OrthoDB" id="9800595at2"/>
<dbReference type="Pfam" id="PF02685">
    <property type="entry name" value="Glucokinase"/>
    <property type="match status" value="1"/>
</dbReference>
<evidence type="ECO:0000256" key="6">
    <source>
        <dbReference type="SAM" id="Phobius"/>
    </source>
</evidence>
<dbReference type="PANTHER" id="PTHR47690:SF1">
    <property type="entry name" value="GLUCOKINASE"/>
    <property type="match status" value="1"/>
</dbReference>
<keyword evidence="2" id="KW-0547">Nucleotide-binding</keyword>
<evidence type="ECO:0000256" key="4">
    <source>
        <dbReference type="ARBA" id="ARBA00022840"/>
    </source>
</evidence>
<sequence>MPFLAADIGGTHGRVAWMRVSHDAPRGIETLAYRVFACAAFPSLSTLLKAFIDAEVRAPVKHCVLACAGQIVGDEVANDNLPWPIQLTPLRHALGLDDVAVLNDFEALAYALDGPLADGGRHLCGPDAQLGGPTLVIGPGTGLGAAVHIPGAAGGVVLATEAGQMDFAPNSVREREVLAHLAPDGGYVPFEHLVSGPGLLTIYATLCALQGETPKLATPEAVTAAAVACTDALAVEAVEMFCAALGSFTGNLAMAFMASGGVYLAGGFLSSLFDLLKRSAFAVRFLHGRSARTLLAQVPVWVTEHGQHGVHGAAQWYLRHRMQASLRQAAEGGVSA</sequence>
<dbReference type="GO" id="GO:0004340">
    <property type="term" value="F:glucokinase activity"/>
    <property type="evidence" value="ECO:0007669"/>
    <property type="project" value="InterPro"/>
</dbReference>
<dbReference type="EMBL" id="NFZS01000001">
    <property type="protein sequence ID" value="RAO78160.1"/>
    <property type="molecule type" value="Genomic_DNA"/>
</dbReference>
<keyword evidence="8" id="KW-1185">Reference proteome</keyword>
<dbReference type="Proteomes" id="UP000248926">
    <property type="component" value="Unassembled WGS sequence"/>
</dbReference>
<dbReference type="GO" id="GO:0005829">
    <property type="term" value="C:cytosol"/>
    <property type="evidence" value="ECO:0007669"/>
    <property type="project" value="TreeGrafter"/>
</dbReference>
<dbReference type="GO" id="GO:0005536">
    <property type="term" value="F:D-glucose binding"/>
    <property type="evidence" value="ECO:0007669"/>
    <property type="project" value="InterPro"/>
</dbReference>
<keyword evidence="4" id="KW-0067">ATP-binding</keyword>
<dbReference type="InterPro" id="IPR043129">
    <property type="entry name" value="ATPase_NBD"/>
</dbReference>
<dbReference type="CDD" id="cd24008">
    <property type="entry name" value="ASKHA_NBD_GLK"/>
    <property type="match status" value="1"/>
</dbReference>
<dbReference type="InterPro" id="IPR003836">
    <property type="entry name" value="Glucokinase"/>
</dbReference>
<evidence type="ECO:0000313" key="8">
    <source>
        <dbReference type="Proteomes" id="UP000248926"/>
    </source>
</evidence>
<evidence type="ECO:0000313" key="7">
    <source>
        <dbReference type="EMBL" id="RAO78160.1"/>
    </source>
</evidence>
<proteinExistence type="inferred from homology"/>
<accession>A0A328P967</accession>
<gene>
    <name evidence="7" type="ORF">CA260_10165</name>
</gene>
<keyword evidence="6" id="KW-1133">Transmembrane helix</keyword>
<comment type="similarity">
    <text evidence="5">Belongs to the bacterial glucokinase family.</text>
</comment>
<keyword evidence="6" id="KW-0472">Membrane</keyword>
<dbReference type="RefSeq" id="WP_111982738.1">
    <property type="nucleotide sequence ID" value="NZ_NFZS01000001.1"/>
</dbReference>
<evidence type="ECO:0000256" key="3">
    <source>
        <dbReference type="ARBA" id="ARBA00022777"/>
    </source>
</evidence>
<dbReference type="AlphaFoldDB" id="A0A328P967"/>
<evidence type="ECO:0000256" key="2">
    <source>
        <dbReference type="ARBA" id="ARBA00022741"/>
    </source>
</evidence>
<dbReference type="Gene3D" id="3.30.420.40">
    <property type="match status" value="1"/>
</dbReference>
<evidence type="ECO:0000256" key="1">
    <source>
        <dbReference type="ARBA" id="ARBA00022679"/>
    </source>
</evidence>
<reference evidence="7 8" key="1">
    <citation type="journal article" date="2018" name="Genet. Mol. Biol.">
        <title>The genome sequence of Dyella jiangningensis FCAV SCS01 from a lignocellulose-decomposing microbial consortium metagenome reveals potential for biotechnological applications.</title>
        <authorList>
            <person name="Desiderato J.G."/>
            <person name="Alvarenga D.O."/>
            <person name="Constancio M.T.L."/>
            <person name="Alves L.M.C."/>
            <person name="Varani A.M."/>
        </authorList>
    </citation>
    <scope>NUCLEOTIDE SEQUENCE [LARGE SCALE GENOMIC DNA]</scope>
    <source>
        <strain evidence="7 8">FCAV SCS01</strain>
    </source>
</reference>
<dbReference type="SUPFAM" id="SSF53067">
    <property type="entry name" value="Actin-like ATPase domain"/>
    <property type="match status" value="1"/>
</dbReference>
<keyword evidence="3 7" id="KW-0418">Kinase</keyword>
<feature type="transmembrane region" description="Helical" evidence="6">
    <location>
        <begin position="252"/>
        <end position="276"/>
    </location>
</feature>
<dbReference type="SMR" id="A0A328P967"/>
<evidence type="ECO:0000256" key="5">
    <source>
        <dbReference type="RuleBase" id="RU004046"/>
    </source>
</evidence>